<dbReference type="Proteomes" id="UP000180166">
    <property type="component" value="Chromosome"/>
</dbReference>
<dbReference type="InterPro" id="IPR025110">
    <property type="entry name" value="AMP-bd_C"/>
</dbReference>
<reference evidence="2 3" key="1">
    <citation type="submission" date="2016-10" db="EMBL/GenBank/DDBJ databases">
        <title>Genome sequence of Nocardia seriolae strain EM150506, isolated from Anguila japonica.</title>
        <authorList>
            <person name="Han H.-J."/>
        </authorList>
    </citation>
    <scope>NUCLEOTIDE SEQUENCE [LARGE SCALE GENOMIC DNA]</scope>
    <source>
        <strain evidence="2 3">EM150506</strain>
    </source>
</reference>
<name>A0ABC8B0M3_9NOCA</name>
<dbReference type="KEGG" id="nsr:NS506_05757"/>
<organism evidence="2 3">
    <name type="scientific">Nocardia seriolae</name>
    <dbReference type="NCBI Taxonomy" id="37332"/>
    <lineage>
        <taxon>Bacteria</taxon>
        <taxon>Bacillati</taxon>
        <taxon>Actinomycetota</taxon>
        <taxon>Actinomycetes</taxon>
        <taxon>Mycobacteriales</taxon>
        <taxon>Nocardiaceae</taxon>
        <taxon>Nocardia</taxon>
    </lineage>
</organism>
<accession>A0ABC8B0M3</accession>
<dbReference type="EMBL" id="CP017839">
    <property type="protein sequence ID" value="APA99800.1"/>
    <property type="molecule type" value="Genomic_DNA"/>
</dbReference>
<dbReference type="GO" id="GO:0050218">
    <property type="term" value="F:propionate-CoA ligase activity"/>
    <property type="evidence" value="ECO:0007669"/>
    <property type="project" value="UniProtKB-EC"/>
</dbReference>
<dbReference type="SUPFAM" id="SSF56801">
    <property type="entry name" value="Acetyl-CoA synthetase-like"/>
    <property type="match status" value="1"/>
</dbReference>
<feature type="domain" description="AMP-binding enzyme C-terminal" evidence="1">
    <location>
        <begin position="32"/>
        <end position="74"/>
    </location>
</feature>
<keyword evidence="2" id="KW-0436">Ligase</keyword>
<gene>
    <name evidence="2" type="ORF">NS506_05757</name>
</gene>
<protein>
    <submittedName>
        <fullName evidence="2">Propionate--CoA ligase</fullName>
        <ecNumber evidence="2">6.2.1.17</ecNumber>
    </submittedName>
</protein>
<evidence type="ECO:0000313" key="3">
    <source>
        <dbReference type="Proteomes" id="UP000180166"/>
    </source>
</evidence>
<dbReference type="AlphaFoldDB" id="A0ABC8B0M3"/>
<evidence type="ECO:0000313" key="2">
    <source>
        <dbReference type="EMBL" id="APA99800.1"/>
    </source>
</evidence>
<evidence type="ECO:0000259" key="1">
    <source>
        <dbReference type="Pfam" id="PF13193"/>
    </source>
</evidence>
<sequence length="87" mass="8712">MPTKAGSATVPVSGFDVRVLAADGTECAAGEEGSGQVPHALVVLKSGADLPADRLTADVVAAVRDRIGPIAALRVRGHEKVPTGGQV</sequence>
<dbReference type="Pfam" id="PF13193">
    <property type="entry name" value="AMP-binding_C"/>
    <property type="match status" value="1"/>
</dbReference>
<proteinExistence type="predicted"/>
<dbReference type="EC" id="6.2.1.17" evidence="2"/>